<proteinExistence type="predicted"/>
<dbReference type="InterPro" id="IPR025646">
    <property type="entry name" value="DUF4350"/>
</dbReference>
<protein>
    <recommendedName>
        <fullName evidence="1">DUF4350 domain-containing protein</fullName>
    </recommendedName>
</protein>
<dbReference type="RefSeq" id="WP_210114043.1">
    <property type="nucleotide sequence ID" value="NZ_BAAADX010000017.1"/>
</dbReference>
<feature type="domain" description="DUF4350" evidence="1">
    <location>
        <begin position="36"/>
        <end position="240"/>
    </location>
</feature>
<sequence length="369" mass="39119">MQLPSTPRAVLYALAVTVGLALVVAASTTGAAFGAYNLEWDGTSDFRELADQRTDSQVLLDTAPYERGDANGSVAVVLAPIDGYEANDTQRVRAFVDAGGTLVLADDFGAHGNALLDDLGASARFNGTQLRDERHYYRAPSLPVATNVSETRDTDGVDQLTLNKGTAIDPGNATVVATTSPFAYLDRNGTGNLSAGDELGTYPVVTAESVGEGRVVAVGDPSLFINAMLSQPDNAAFATAVFEGHDRALLDYSHAGEQPALAAASLRFESSTALQLGVGALGVGAVWGHAWLSGGLVGAVRRSLSPVLPPRWRRRLPAWLRGTERDGDPVDEAAVLAALRERYPEWDESRLRHVMTDVLSERTRGDADE</sequence>
<reference evidence="2 3" key="1">
    <citation type="submission" date="2021-03" db="EMBL/GenBank/DDBJ databases">
        <title>Genomic Encyclopedia of Type Strains, Phase IV (KMG-IV): sequencing the most valuable type-strain genomes for metagenomic binning, comparative biology and taxonomic classification.</title>
        <authorList>
            <person name="Goeker M."/>
        </authorList>
    </citation>
    <scope>NUCLEOTIDE SEQUENCE [LARGE SCALE GENOMIC DNA]</scope>
    <source>
        <strain evidence="2 3">DSM 12287</strain>
    </source>
</reference>
<dbReference type="Gene3D" id="3.40.50.880">
    <property type="match status" value="1"/>
</dbReference>
<dbReference type="EMBL" id="JAGGKE010000022">
    <property type="protein sequence ID" value="MBP1903368.1"/>
    <property type="molecule type" value="Genomic_DNA"/>
</dbReference>
<gene>
    <name evidence="2" type="ORF">J2744_003073</name>
</gene>
<dbReference type="AlphaFoldDB" id="A0A8J7UR91"/>
<keyword evidence="3" id="KW-1185">Reference proteome</keyword>
<dbReference type="OrthoDB" id="372296at2157"/>
<dbReference type="SUPFAM" id="SSF52317">
    <property type="entry name" value="Class I glutamine amidotransferase-like"/>
    <property type="match status" value="1"/>
</dbReference>
<accession>A0A8J7UR91</accession>
<evidence type="ECO:0000313" key="3">
    <source>
        <dbReference type="Proteomes" id="UP000770586"/>
    </source>
</evidence>
<dbReference type="Proteomes" id="UP000770586">
    <property type="component" value="Unassembled WGS sequence"/>
</dbReference>
<evidence type="ECO:0000259" key="1">
    <source>
        <dbReference type="Pfam" id="PF14258"/>
    </source>
</evidence>
<dbReference type="Pfam" id="PF14258">
    <property type="entry name" value="DUF4350"/>
    <property type="match status" value="1"/>
</dbReference>
<organism evidence="2 3">
    <name type="scientific">Halorubrum trapanicum</name>
    <dbReference type="NCBI Taxonomy" id="29284"/>
    <lineage>
        <taxon>Archaea</taxon>
        <taxon>Methanobacteriati</taxon>
        <taxon>Methanobacteriota</taxon>
        <taxon>Stenosarchaea group</taxon>
        <taxon>Halobacteria</taxon>
        <taxon>Halobacteriales</taxon>
        <taxon>Haloferacaceae</taxon>
        <taxon>Halorubrum</taxon>
    </lineage>
</organism>
<evidence type="ECO:0000313" key="2">
    <source>
        <dbReference type="EMBL" id="MBP1903368.1"/>
    </source>
</evidence>
<name>A0A8J7UR91_9EURY</name>
<dbReference type="InterPro" id="IPR029062">
    <property type="entry name" value="Class_I_gatase-like"/>
</dbReference>
<comment type="caution">
    <text evidence="2">The sequence shown here is derived from an EMBL/GenBank/DDBJ whole genome shotgun (WGS) entry which is preliminary data.</text>
</comment>